<dbReference type="EMBL" id="CU469464">
    <property type="protein sequence ID" value="CAP18337.1"/>
    <property type="molecule type" value="Genomic_DNA"/>
</dbReference>
<evidence type="ECO:0000256" key="1">
    <source>
        <dbReference type="SAM" id="Phobius"/>
    </source>
</evidence>
<dbReference type="AlphaFoldDB" id="B3R0H3"/>
<name>B3R0H3_PHYMT</name>
<sequence length="111" mass="13017">MIDVNIKSKKNIFSLGPIQIIILCLFIIFLFNTLYNYYFAATPIATSSKITTGFIIVFMIYFWETTYNGNLIFKENKNLIIQLVNQTEKLQNDVKDLKQKENLLLITKNRK</sequence>
<keyword evidence="3" id="KW-1185">Reference proteome</keyword>
<keyword evidence="1" id="KW-0472">Membrane</keyword>
<keyword evidence="1" id="KW-0812">Transmembrane</keyword>
<feature type="transmembrane region" description="Helical" evidence="1">
    <location>
        <begin position="12"/>
        <end position="31"/>
    </location>
</feature>
<protein>
    <submittedName>
        <fullName evidence="2">Uncharacterized protein</fullName>
    </submittedName>
</protein>
<dbReference type="KEGG" id="pml:ATP_00150"/>
<evidence type="ECO:0000313" key="3">
    <source>
        <dbReference type="Proteomes" id="UP000002020"/>
    </source>
</evidence>
<evidence type="ECO:0000313" key="2">
    <source>
        <dbReference type="EMBL" id="CAP18337.1"/>
    </source>
</evidence>
<proteinExistence type="predicted"/>
<reference evidence="2 3" key="1">
    <citation type="journal article" date="2008" name="BMC Genomics">
        <title>The linear chromosome of the plant-pathogenic mycoplasma 'Candidatus Phytoplasma mali'.</title>
        <authorList>
            <person name="Kube M."/>
            <person name="Schneider B."/>
            <person name="Kuhl H."/>
            <person name="Dandekar T."/>
            <person name="Heitmann K."/>
            <person name="Migdoll A.M."/>
            <person name="Reinhardt R."/>
            <person name="Seemueller E."/>
        </authorList>
    </citation>
    <scope>NUCLEOTIDE SEQUENCE [LARGE SCALE GENOMIC DNA]</scope>
    <source>
        <strain evidence="2 3">AT</strain>
    </source>
</reference>
<keyword evidence="1" id="KW-1133">Transmembrane helix</keyword>
<organism evidence="3">
    <name type="scientific">Phytoplasma mali (strain AT)</name>
    <dbReference type="NCBI Taxonomy" id="482235"/>
    <lineage>
        <taxon>Bacteria</taxon>
        <taxon>Bacillati</taxon>
        <taxon>Mycoplasmatota</taxon>
        <taxon>Mollicutes</taxon>
        <taxon>Acholeplasmatales</taxon>
        <taxon>Acholeplasmataceae</taxon>
        <taxon>Candidatus Phytoplasma</taxon>
        <taxon>16SrX (Apple proliferation group)</taxon>
    </lineage>
</organism>
<accession>B3R0H3</accession>
<feature type="transmembrane region" description="Helical" evidence="1">
    <location>
        <begin position="37"/>
        <end position="63"/>
    </location>
</feature>
<dbReference type="HOGENOM" id="CLU_2153067_0_0_14"/>
<dbReference type="Proteomes" id="UP000002020">
    <property type="component" value="Chromosome"/>
</dbReference>
<gene>
    <name evidence="2" type="ordered locus">ATP_00150</name>
</gene>